<name>A0A0C3BIE9_SERVB</name>
<feature type="compositionally biased region" description="Low complexity" evidence="1">
    <location>
        <begin position="194"/>
        <end position="212"/>
    </location>
</feature>
<feature type="region of interest" description="Disordered" evidence="1">
    <location>
        <begin position="106"/>
        <end position="227"/>
    </location>
</feature>
<dbReference type="AlphaFoldDB" id="A0A0C3BIE9"/>
<feature type="compositionally biased region" description="Low complexity" evidence="1">
    <location>
        <begin position="582"/>
        <end position="608"/>
    </location>
</feature>
<feature type="compositionally biased region" description="Polar residues" evidence="1">
    <location>
        <begin position="183"/>
        <end position="193"/>
    </location>
</feature>
<feature type="region of interest" description="Disordered" evidence="1">
    <location>
        <begin position="582"/>
        <end position="639"/>
    </location>
</feature>
<evidence type="ECO:0000256" key="1">
    <source>
        <dbReference type="SAM" id="MobiDB-lite"/>
    </source>
</evidence>
<feature type="region of interest" description="Disordered" evidence="1">
    <location>
        <begin position="450"/>
        <end position="544"/>
    </location>
</feature>
<protein>
    <submittedName>
        <fullName evidence="3">Uncharacterized protein</fullName>
    </submittedName>
</protein>
<dbReference type="HOGENOM" id="CLU_419300_0_0_1"/>
<keyword evidence="4" id="KW-1185">Reference proteome</keyword>
<feature type="transmembrane region" description="Helical" evidence="2">
    <location>
        <begin position="33"/>
        <end position="50"/>
    </location>
</feature>
<reference evidence="3 4" key="1">
    <citation type="submission" date="2014-04" db="EMBL/GenBank/DDBJ databases">
        <authorList>
            <consortium name="DOE Joint Genome Institute"/>
            <person name="Kuo A."/>
            <person name="Zuccaro A."/>
            <person name="Kohler A."/>
            <person name="Nagy L.G."/>
            <person name="Floudas D."/>
            <person name="Copeland A."/>
            <person name="Barry K.W."/>
            <person name="Cichocki N."/>
            <person name="Veneault-Fourrey C."/>
            <person name="LaButti K."/>
            <person name="Lindquist E.A."/>
            <person name="Lipzen A."/>
            <person name="Lundell T."/>
            <person name="Morin E."/>
            <person name="Murat C."/>
            <person name="Sun H."/>
            <person name="Tunlid A."/>
            <person name="Henrissat B."/>
            <person name="Grigoriev I.V."/>
            <person name="Hibbett D.S."/>
            <person name="Martin F."/>
            <person name="Nordberg H.P."/>
            <person name="Cantor M.N."/>
            <person name="Hua S.X."/>
        </authorList>
    </citation>
    <scope>NUCLEOTIDE SEQUENCE [LARGE SCALE GENOMIC DNA]</scope>
    <source>
        <strain evidence="3 4">MAFF 305830</strain>
    </source>
</reference>
<dbReference type="EMBL" id="KN824282">
    <property type="protein sequence ID" value="KIM31276.1"/>
    <property type="molecule type" value="Genomic_DNA"/>
</dbReference>
<feature type="region of interest" description="Disordered" evidence="1">
    <location>
        <begin position="333"/>
        <end position="354"/>
    </location>
</feature>
<proteinExistence type="predicted"/>
<gene>
    <name evidence="3" type="ORF">M408DRAFT_256802</name>
</gene>
<evidence type="ECO:0000313" key="4">
    <source>
        <dbReference type="Proteomes" id="UP000054097"/>
    </source>
</evidence>
<feature type="compositionally biased region" description="Polar residues" evidence="1">
    <location>
        <begin position="491"/>
        <end position="524"/>
    </location>
</feature>
<organism evidence="3 4">
    <name type="scientific">Serendipita vermifera MAFF 305830</name>
    <dbReference type="NCBI Taxonomy" id="933852"/>
    <lineage>
        <taxon>Eukaryota</taxon>
        <taxon>Fungi</taxon>
        <taxon>Dikarya</taxon>
        <taxon>Basidiomycota</taxon>
        <taxon>Agaricomycotina</taxon>
        <taxon>Agaricomycetes</taxon>
        <taxon>Sebacinales</taxon>
        <taxon>Serendipitaceae</taxon>
        <taxon>Serendipita</taxon>
    </lineage>
</organism>
<feature type="compositionally biased region" description="Polar residues" evidence="1">
    <location>
        <begin position="106"/>
        <end position="133"/>
    </location>
</feature>
<reference evidence="4" key="2">
    <citation type="submission" date="2015-01" db="EMBL/GenBank/DDBJ databases">
        <title>Evolutionary Origins and Diversification of the Mycorrhizal Mutualists.</title>
        <authorList>
            <consortium name="DOE Joint Genome Institute"/>
            <consortium name="Mycorrhizal Genomics Consortium"/>
            <person name="Kohler A."/>
            <person name="Kuo A."/>
            <person name="Nagy L.G."/>
            <person name="Floudas D."/>
            <person name="Copeland A."/>
            <person name="Barry K.W."/>
            <person name="Cichocki N."/>
            <person name="Veneault-Fourrey C."/>
            <person name="LaButti K."/>
            <person name="Lindquist E.A."/>
            <person name="Lipzen A."/>
            <person name="Lundell T."/>
            <person name="Morin E."/>
            <person name="Murat C."/>
            <person name="Riley R."/>
            <person name="Ohm R."/>
            <person name="Sun H."/>
            <person name="Tunlid A."/>
            <person name="Henrissat B."/>
            <person name="Grigoriev I.V."/>
            <person name="Hibbett D.S."/>
            <person name="Martin F."/>
        </authorList>
    </citation>
    <scope>NUCLEOTIDE SEQUENCE [LARGE SCALE GENOMIC DNA]</scope>
    <source>
        <strain evidence="4">MAFF 305830</strain>
    </source>
</reference>
<accession>A0A0C3BIE9</accession>
<keyword evidence="2" id="KW-1133">Transmembrane helix</keyword>
<evidence type="ECO:0000256" key="2">
    <source>
        <dbReference type="SAM" id="Phobius"/>
    </source>
</evidence>
<evidence type="ECO:0000313" key="3">
    <source>
        <dbReference type="EMBL" id="KIM31276.1"/>
    </source>
</evidence>
<feature type="region of interest" description="Disordered" evidence="1">
    <location>
        <begin position="1"/>
        <end position="20"/>
    </location>
</feature>
<keyword evidence="2" id="KW-0472">Membrane</keyword>
<sequence>MNPSTMQQQHQQQQQHAPPHLQQMPLARNQRQSDLMLAVALAGLGTYAFYTTLGDMQTVIYTVGSAYVLRILMQNPEIMRQVQARLSSMQTGRPVPAPLQFHSANGAANNGSSLPRIDTSSNHPSGNGYQPAQATGGLYDDFENSMATPTTPDPNYIPLPSGGAPSAMSRVQQHQQHVRPDSRTSTLQHQQRGPSPSITVATATPTTRAPPSIGMSVRPGTETFDPRASTTSTFSAFAIPMTNPFASYQHYDNGTVNGERLLSPIHENDPTENFGARGPLDTRASLVPGSGFDPRASIVSTFSAFAVPTTNPFASYTFYDAGTIGGERVAPNQQPNETATAPVEAVPSKTVSQSPYDAGAVIGQQLARRASRCYSGVTGVGLPGAGTLASPAAASPTTPAGNGVSMSEYVPKRKHRQPTVAARVGEVAPPGGGIAPPPAPVERAVTPVLQAPVKPVARPPTPGATKRSASRSDTESTVPAPTRVELPARKSTVTPLNRNATVSPLRRSPSTSGSPLNRSATMTGSPAPPVPRLTSPGPESTAPVRFFESPLVNSPMASVGGNSIHPISPPVASFVASSTAPLRLSPSKRSPSGYDSDSSHASSSNSSRRSQDSQVTQIRDNASHSRTDSLGLPSYEKHVRIQVHLSAKTSTYSS</sequence>
<dbReference type="OrthoDB" id="3267226at2759"/>
<keyword evidence="2" id="KW-0812">Transmembrane</keyword>
<dbReference type="Proteomes" id="UP000054097">
    <property type="component" value="Unassembled WGS sequence"/>
</dbReference>